<sequence length="214" mass="24458">MPHYKIVDYSYPTAGELARLILQYREIEYEDEKVDSPDRIYEAEEESPFGVLPVLYVDGKIVSQQQGISRYLARELDLVGETNEEAAICDMIMDGLGVMFSKMRGTHISKLDVSQQVTLLKQMLQEDVPRYLEKYEKFLENSKLSSGYFASEKLTWCDLGVALMLAGLQIRQPKLLESHPKLRAFVEKVTSNPIISHFIETELAQSAVIRKNSM</sequence>
<dbReference type="CDD" id="cd03192">
    <property type="entry name" value="GST_C_Sigma_like"/>
    <property type="match status" value="1"/>
</dbReference>
<dbReference type="InterPro" id="IPR004045">
    <property type="entry name" value="Glutathione_S-Trfase_N"/>
</dbReference>
<dbReference type="STRING" id="407821.A0A087TYG4"/>
<dbReference type="SFLD" id="SFLDS00019">
    <property type="entry name" value="Glutathione_Transferase_(cytos"/>
    <property type="match status" value="1"/>
</dbReference>
<comment type="catalytic activity">
    <reaction evidence="4">
        <text>RX + glutathione = an S-substituted glutathione + a halide anion + H(+)</text>
        <dbReference type="Rhea" id="RHEA:16437"/>
        <dbReference type="ChEBI" id="CHEBI:15378"/>
        <dbReference type="ChEBI" id="CHEBI:16042"/>
        <dbReference type="ChEBI" id="CHEBI:17792"/>
        <dbReference type="ChEBI" id="CHEBI:57925"/>
        <dbReference type="ChEBI" id="CHEBI:90779"/>
        <dbReference type="EC" id="2.5.1.18"/>
    </reaction>
</comment>
<dbReference type="Gene3D" id="3.40.30.10">
    <property type="entry name" value="Glutaredoxin"/>
    <property type="match status" value="1"/>
</dbReference>
<evidence type="ECO:0000259" key="6">
    <source>
        <dbReference type="PROSITE" id="PS50405"/>
    </source>
</evidence>
<dbReference type="FunFam" id="1.20.1050.10:FF:000030">
    <property type="entry name" value="Glutathione S-transferase S1"/>
    <property type="match status" value="1"/>
</dbReference>
<gene>
    <name evidence="7" type="ORF">X975_24985</name>
</gene>
<protein>
    <recommendedName>
        <fullName evidence="1">glutathione transferase</fullName>
        <ecNumber evidence="1">2.5.1.18</ecNumber>
    </recommendedName>
</protein>
<dbReference type="OrthoDB" id="414243at2759"/>
<dbReference type="InterPro" id="IPR004046">
    <property type="entry name" value="GST_C"/>
</dbReference>
<comment type="similarity">
    <text evidence="3">Belongs to the GST superfamily. Sigma family.</text>
</comment>
<reference evidence="7 8" key="1">
    <citation type="submission" date="2013-11" db="EMBL/GenBank/DDBJ databases">
        <title>Genome sequencing of Stegodyphus mimosarum.</title>
        <authorList>
            <person name="Bechsgaard J."/>
        </authorList>
    </citation>
    <scope>NUCLEOTIDE SEQUENCE [LARGE SCALE GENOMIC DNA]</scope>
</reference>
<dbReference type="InterPro" id="IPR036249">
    <property type="entry name" value="Thioredoxin-like_sf"/>
</dbReference>
<dbReference type="InterPro" id="IPR040079">
    <property type="entry name" value="Glutathione_S-Trfase"/>
</dbReference>
<keyword evidence="2" id="KW-0808">Transferase</keyword>
<organism evidence="7 8">
    <name type="scientific">Stegodyphus mimosarum</name>
    <name type="common">African social velvet spider</name>
    <dbReference type="NCBI Taxonomy" id="407821"/>
    <lineage>
        <taxon>Eukaryota</taxon>
        <taxon>Metazoa</taxon>
        <taxon>Ecdysozoa</taxon>
        <taxon>Arthropoda</taxon>
        <taxon>Chelicerata</taxon>
        <taxon>Arachnida</taxon>
        <taxon>Araneae</taxon>
        <taxon>Araneomorphae</taxon>
        <taxon>Entelegynae</taxon>
        <taxon>Eresoidea</taxon>
        <taxon>Eresidae</taxon>
        <taxon>Stegodyphus</taxon>
    </lineage>
</organism>
<dbReference type="InterPro" id="IPR050213">
    <property type="entry name" value="GST_superfamily"/>
</dbReference>
<dbReference type="PROSITE" id="PS50404">
    <property type="entry name" value="GST_NTER"/>
    <property type="match status" value="1"/>
</dbReference>
<dbReference type="InterPro" id="IPR036282">
    <property type="entry name" value="Glutathione-S-Trfase_C_sf"/>
</dbReference>
<dbReference type="SUPFAM" id="SSF52833">
    <property type="entry name" value="Thioredoxin-like"/>
    <property type="match status" value="1"/>
</dbReference>
<dbReference type="InterPro" id="IPR010987">
    <property type="entry name" value="Glutathione-S-Trfase_C-like"/>
</dbReference>
<feature type="domain" description="GST C-terminal" evidence="6">
    <location>
        <begin position="82"/>
        <end position="214"/>
    </location>
</feature>
<evidence type="ECO:0000313" key="7">
    <source>
        <dbReference type="EMBL" id="KFM70153.1"/>
    </source>
</evidence>
<dbReference type="PANTHER" id="PTHR11571">
    <property type="entry name" value="GLUTATHIONE S-TRANSFERASE"/>
    <property type="match status" value="1"/>
</dbReference>
<dbReference type="OMA" id="AICDMIM"/>
<dbReference type="Proteomes" id="UP000054359">
    <property type="component" value="Unassembled WGS sequence"/>
</dbReference>
<evidence type="ECO:0000313" key="8">
    <source>
        <dbReference type="Proteomes" id="UP000054359"/>
    </source>
</evidence>
<evidence type="ECO:0000256" key="3">
    <source>
        <dbReference type="ARBA" id="ARBA00038317"/>
    </source>
</evidence>
<dbReference type="EMBL" id="KK117325">
    <property type="protein sequence ID" value="KFM70153.1"/>
    <property type="molecule type" value="Genomic_DNA"/>
</dbReference>
<dbReference type="AlphaFoldDB" id="A0A087TYG4"/>
<dbReference type="Pfam" id="PF13417">
    <property type="entry name" value="GST_N_3"/>
    <property type="match status" value="1"/>
</dbReference>
<dbReference type="EC" id="2.5.1.18" evidence="1"/>
<name>A0A087TYG4_STEMI</name>
<keyword evidence="8" id="KW-1185">Reference proteome</keyword>
<evidence type="ECO:0000256" key="1">
    <source>
        <dbReference type="ARBA" id="ARBA00012452"/>
    </source>
</evidence>
<dbReference type="PROSITE" id="PS50405">
    <property type="entry name" value="GST_CTER"/>
    <property type="match status" value="1"/>
</dbReference>
<evidence type="ECO:0000256" key="4">
    <source>
        <dbReference type="ARBA" id="ARBA00047960"/>
    </source>
</evidence>
<dbReference type="GO" id="GO:0004364">
    <property type="term" value="F:glutathione transferase activity"/>
    <property type="evidence" value="ECO:0007669"/>
    <property type="project" value="UniProtKB-EC"/>
</dbReference>
<dbReference type="GO" id="GO:0006749">
    <property type="term" value="P:glutathione metabolic process"/>
    <property type="evidence" value="ECO:0007669"/>
    <property type="project" value="TreeGrafter"/>
</dbReference>
<dbReference type="Pfam" id="PF14497">
    <property type="entry name" value="GST_C_3"/>
    <property type="match status" value="1"/>
</dbReference>
<dbReference type="PANTHER" id="PTHR11571:SF224">
    <property type="entry name" value="HEMATOPOIETIC PROSTAGLANDIN D SYNTHASE"/>
    <property type="match status" value="1"/>
</dbReference>
<evidence type="ECO:0000256" key="2">
    <source>
        <dbReference type="ARBA" id="ARBA00022679"/>
    </source>
</evidence>
<dbReference type="SUPFAM" id="SSF47616">
    <property type="entry name" value="GST C-terminal domain-like"/>
    <property type="match status" value="1"/>
</dbReference>
<proteinExistence type="inferred from homology"/>
<evidence type="ECO:0000259" key="5">
    <source>
        <dbReference type="PROSITE" id="PS50404"/>
    </source>
</evidence>
<dbReference type="Gene3D" id="1.20.1050.10">
    <property type="match status" value="1"/>
</dbReference>
<accession>A0A087TYG4</accession>
<feature type="domain" description="GST N-terminal" evidence="5">
    <location>
        <begin position="2"/>
        <end position="80"/>
    </location>
</feature>
<feature type="non-terminal residue" evidence="7">
    <location>
        <position position="214"/>
    </location>
</feature>